<proteinExistence type="predicted"/>
<dbReference type="Proteomes" id="UP000199048">
    <property type="component" value="Unassembled WGS sequence"/>
</dbReference>
<reference evidence="2" key="1">
    <citation type="submission" date="2016-10" db="EMBL/GenBank/DDBJ databases">
        <authorList>
            <person name="Varghese N."/>
            <person name="Submissions S."/>
        </authorList>
    </citation>
    <scope>NUCLEOTIDE SEQUENCE [LARGE SCALE GENOMIC DNA]</scope>
    <source>
        <strain evidence="2">BL36</strain>
    </source>
</reference>
<evidence type="ECO:0000313" key="2">
    <source>
        <dbReference type="Proteomes" id="UP000199048"/>
    </source>
</evidence>
<dbReference type="OrthoDB" id="8138968at2"/>
<organism evidence="1 2">
    <name type="scientific">Methylobacterium pseudosasicola</name>
    <dbReference type="NCBI Taxonomy" id="582667"/>
    <lineage>
        <taxon>Bacteria</taxon>
        <taxon>Pseudomonadati</taxon>
        <taxon>Pseudomonadota</taxon>
        <taxon>Alphaproteobacteria</taxon>
        <taxon>Hyphomicrobiales</taxon>
        <taxon>Methylobacteriaceae</taxon>
        <taxon>Methylobacterium</taxon>
    </lineage>
</organism>
<gene>
    <name evidence="1" type="ORF">SAMN05192568_105519</name>
</gene>
<dbReference type="EMBL" id="FOTK01000055">
    <property type="protein sequence ID" value="SFM77558.1"/>
    <property type="molecule type" value="Genomic_DNA"/>
</dbReference>
<sequence length="98" mass="10423">MAASPWPTAAFLARYPVPIGLISSLYRADDGERDRLLSTMPEYGRARLAAYCAETERLQPLGLRVASTCAEASLVRAAGATIGASLFARSRIDVAAAH</sequence>
<evidence type="ECO:0000313" key="1">
    <source>
        <dbReference type="EMBL" id="SFM77558.1"/>
    </source>
</evidence>
<name>A0A1I4TLA3_9HYPH</name>
<protein>
    <submittedName>
        <fullName evidence="1">Uncharacterized protein</fullName>
    </submittedName>
</protein>
<dbReference type="AlphaFoldDB" id="A0A1I4TLA3"/>
<accession>A0A1I4TLA3</accession>
<keyword evidence="2" id="KW-1185">Reference proteome</keyword>